<comment type="subcellular location">
    <subcellularLocation>
        <location evidence="1">Cell outer membrane</location>
        <topology evidence="1">Multi-pass membrane protein</topology>
    </subcellularLocation>
</comment>
<dbReference type="Gene3D" id="2.60.40.1930">
    <property type="match status" value="1"/>
</dbReference>
<keyword evidence="1" id="KW-0813">Transport</keyword>
<evidence type="ECO:0000259" key="2">
    <source>
        <dbReference type="Pfam" id="PF07715"/>
    </source>
</evidence>
<dbReference type="AlphaFoldDB" id="A0A4S1DV70"/>
<feature type="domain" description="TonB-dependent receptor plug" evidence="2">
    <location>
        <begin position="640"/>
        <end position="718"/>
    </location>
</feature>
<reference evidence="3 4" key="1">
    <citation type="submission" date="2019-04" db="EMBL/GenBank/DDBJ databases">
        <authorList>
            <person name="Liu A."/>
        </authorList>
    </citation>
    <scope>NUCLEOTIDE SEQUENCE [LARGE SCALE GENOMIC DNA]</scope>
    <source>
        <strain evidence="3 4">RZ03</strain>
    </source>
</reference>
<evidence type="ECO:0000313" key="3">
    <source>
        <dbReference type="EMBL" id="TGV01358.1"/>
    </source>
</evidence>
<sequence length="827" mass="93827">MIKKLVICITIITLFSFTIANNFRELVLEKLQNYVGDYPEKVYVQTDKPYYATGEDIWYTAYLVNGIDHKRSDKSRVIYVELINDKDSIVSKKQLYTNDISVPGDFKIKKEWTPGNYMLRAYTNYMRNKDADYFFQKQIPIWNLVVNDSLNDTLTVAGLDKNQTPLLEKELVEKPEINFYPESGYLINGLASKVGIKVKDKQNRHIIVKGAIKDSDGITICPFETFEFGLGYATITPEANKSYYASVIINNQEIQYPLPKALPQGYHLSIVNNGHQIILKATANVDLGLKNSFLVAHQRGKLFFEKLETENKNTYTIKLNTSSLQDGVANFTLFDNSGKPVCERLVYINNPVNDININVSKNKTVYKTRDKVTIQIDLADKNGNQALGNLSMSVIDLDAVGQNSKSENIKTYLLLNSDLRGKIENPGYFFEKENDPKRHYLLDLVMLTHGWRRFTWNTILYNATAEKEHFKPETGIYISGRTMALKGAKQSFSAATRLTFMGSDPYQDKKQSNANGIFKYGPFVFNDSIPTLIEARVKDFKSDDNRKNRFVNILLNDDFNNSPKVSRNTLLKPNVNDKRKITNFIKQSQSITKIEAEFEESARVLDEVIITAQRKSEREKRNALLNERTDYGFPSNRIDLNDYPNSESLTIFDLLAMVPGVTVNNDSISIRNGGTPRIFLDGIPVQIVDISHINGSEIEFIDVLKGADAAFFSNSGNGVIAIHSRTGAGIRNINVKRKPGIIDFKAVGFYTAREFYAPDHLNGFDEAIKQDIRTTLHWEPKIKLTRDASKSEISFFTSDTRSNYAIKIEGVTETGIPVYHLTTLEVD</sequence>
<dbReference type="OrthoDB" id="679547at2"/>
<gene>
    <name evidence="3" type="ORF">EM932_15625</name>
</gene>
<organism evidence="3 4">
    <name type="scientific">Flavivirga rizhaonensis</name>
    <dbReference type="NCBI Taxonomy" id="2559571"/>
    <lineage>
        <taxon>Bacteria</taxon>
        <taxon>Pseudomonadati</taxon>
        <taxon>Bacteroidota</taxon>
        <taxon>Flavobacteriia</taxon>
        <taxon>Flavobacteriales</taxon>
        <taxon>Flavobacteriaceae</taxon>
        <taxon>Flavivirga</taxon>
    </lineage>
</organism>
<dbReference type="InterPro" id="IPR012910">
    <property type="entry name" value="Plug_dom"/>
</dbReference>
<keyword evidence="1" id="KW-1134">Transmembrane beta strand</keyword>
<dbReference type="Gene3D" id="2.170.130.10">
    <property type="entry name" value="TonB-dependent receptor, plug domain"/>
    <property type="match status" value="1"/>
</dbReference>
<dbReference type="EMBL" id="SRSO01000024">
    <property type="protein sequence ID" value="TGV01358.1"/>
    <property type="molecule type" value="Genomic_DNA"/>
</dbReference>
<keyword evidence="1" id="KW-0812">Transmembrane</keyword>
<keyword evidence="1" id="KW-0998">Cell outer membrane</keyword>
<comment type="similarity">
    <text evidence="1">Belongs to the TonB-dependent receptor family.</text>
</comment>
<accession>A0A4S1DV70</accession>
<name>A0A4S1DV70_9FLAO</name>
<dbReference type="SUPFAM" id="SSF56935">
    <property type="entry name" value="Porins"/>
    <property type="match status" value="1"/>
</dbReference>
<dbReference type="InterPro" id="IPR037066">
    <property type="entry name" value="Plug_dom_sf"/>
</dbReference>
<dbReference type="RefSeq" id="WP_135878139.1">
    <property type="nucleotide sequence ID" value="NZ_SRSO01000024.1"/>
</dbReference>
<dbReference type="GO" id="GO:0009279">
    <property type="term" value="C:cell outer membrane"/>
    <property type="evidence" value="ECO:0007669"/>
    <property type="project" value="UniProtKB-SubCell"/>
</dbReference>
<dbReference type="InterPro" id="IPR039426">
    <property type="entry name" value="TonB-dep_rcpt-like"/>
</dbReference>
<keyword evidence="4" id="KW-1185">Reference proteome</keyword>
<keyword evidence="1" id="KW-0472">Membrane</keyword>
<evidence type="ECO:0000256" key="1">
    <source>
        <dbReference type="PROSITE-ProRule" id="PRU01360"/>
    </source>
</evidence>
<protein>
    <submittedName>
        <fullName evidence="3">Plug domain-containing protein</fullName>
    </submittedName>
</protein>
<dbReference type="PROSITE" id="PS52016">
    <property type="entry name" value="TONB_DEPENDENT_REC_3"/>
    <property type="match status" value="1"/>
</dbReference>
<evidence type="ECO:0000313" key="4">
    <source>
        <dbReference type="Proteomes" id="UP000307602"/>
    </source>
</evidence>
<dbReference type="Proteomes" id="UP000307602">
    <property type="component" value="Unassembled WGS sequence"/>
</dbReference>
<dbReference type="Pfam" id="PF07715">
    <property type="entry name" value="Plug"/>
    <property type="match status" value="1"/>
</dbReference>
<comment type="caution">
    <text evidence="3">The sequence shown here is derived from an EMBL/GenBank/DDBJ whole genome shotgun (WGS) entry which is preliminary data.</text>
</comment>
<proteinExistence type="inferred from homology"/>